<accession>L7F3Z9</accession>
<dbReference type="AlphaFoldDB" id="L7F3Z9"/>
<comment type="caution">
    <text evidence="1">The sequence shown here is derived from an EMBL/GenBank/DDBJ whole genome shotgun (WGS) entry which is preliminary data.</text>
</comment>
<organism evidence="1 2">
    <name type="scientific">Streptomyces turgidiscabies (strain Car8)</name>
    <dbReference type="NCBI Taxonomy" id="698760"/>
    <lineage>
        <taxon>Bacteria</taxon>
        <taxon>Bacillati</taxon>
        <taxon>Actinomycetota</taxon>
        <taxon>Actinomycetes</taxon>
        <taxon>Kitasatosporales</taxon>
        <taxon>Streptomycetaceae</taxon>
        <taxon>Streptomyces</taxon>
    </lineage>
</organism>
<proteinExistence type="predicted"/>
<reference evidence="1 2" key="1">
    <citation type="journal article" date="2011" name="Plasmid">
        <title>Streptomyces turgidiscabies Car8 contains a modular pathogenicity island that shares virulence genes with other actinobacterial plant pathogens.</title>
        <authorList>
            <person name="Huguet-Tapia J.C."/>
            <person name="Badger J.H."/>
            <person name="Loria R."/>
            <person name="Pettis G.S."/>
        </authorList>
    </citation>
    <scope>NUCLEOTIDE SEQUENCE [LARGE SCALE GENOMIC DNA]</scope>
    <source>
        <strain evidence="1 2">Car8</strain>
    </source>
</reference>
<evidence type="ECO:0000313" key="2">
    <source>
        <dbReference type="Proteomes" id="UP000010931"/>
    </source>
</evidence>
<dbReference type="GeneID" id="97401873"/>
<dbReference type="PATRIC" id="fig|698760.3.peg.4864"/>
<dbReference type="Proteomes" id="UP000010931">
    <property type="component" value="Unassembled WGS sequence"/>
</dbReference>
<protein>
    <recommendedName>
        <fullName evidence="3">Apea-like HEPN domain-containing protein</fullName>
    </recommendedName>
</protein>
<name>L7F3Z9_STRT8</name>
<gene>
    <name evidence="1" type="ORF">STRTUCAR8_01318</name>
</gene>
<sequence length="406" mass="46560">MKRLSQQEVERRLGMRAVDPHELAWAIANVVQQSQFTSELQVDFPREDSPALTLHYFKKGGLRAIAPGPSLTEEVFTQIEQKVKATLLAPAASLVHRMVLFAHVPTEGYWRYRDKLLIRRAPDEAPRPQMVMGEHPLVFEVAFNGSADWQLRNMRALQEPRQLALLLSLLIPGLTVPPINSRKHWMLDATPGAMRSVWAQETYFIPNFEGYADELSPQGDLPTIEMVAAMPGGVSADTVLVVPQDLEQKLDTFMQLDGEDRTRLLRAAYWLHHAREVWDISKSAYFQSLVQGVEAMLKYPPHRERCTECKAHLEGPTAYFRRFIDRYAPVRNEHDEDEKKARKLLYQKRSDLTHGTSLLSADEEVGLGWHTPKPSYEYQLSSEAQRVCRRAIIGWLDEHPSMREQE</sequence>
<evidence type="ECO:0008006" key="3">
    <source>
        <dbReference type="Google" id="ProtNLM"/>
    </source>
</evidence>
<keyword evidence="2" id="KW-1185">Reference proteome</keyword>
<evidence type="ECO:0000313" key="1">
    <source>
        <dbReference type="EMBL" id="ELP65726.1"/>
    </source>
</evidence>
<dbReference type="EMBL" id="AEJB01000361">
    <property type="protein sequence ID" value="ELP65726.1"/>
    <property type="molecule type" value="Genomic_DNA"/>
</dbReference>
<dbReference type="RefSeq" id="WP_006378651.1">
    <property type="nucleotide sequence ID" value="NZ_AEJB01000361.1"/>
</dbReference>